<dbReference type="InterPro" id="IPR047110">
    <property type="entry name" value="GABD/Sad-like"/>
</dbReference>
<dbReference type="FunFam" id="3.40.309.10:FF:000009">
    <property type="entry name" value="Aldehyde dehydrogenase A"/>
    <property type="match status" value="1"/>
</dbReference>
<sequence>MSMYAVTNPATGEIEAEFATASDEQIQQALSSTDQAYQAWSVSALEDRVALLNRVADIYEARADELAAIITREMGKPIKQSLGEISIVVAIYRYYAKNGPKFLEDEELEIASGGRALVRKESVGVLLGIMPWNFPYYQVARFAAPNLMNGNTILLKHAPQCPESALAMEQIFQEAGAPQGAYVNIFATNDQVADIIADRRVQGVSLTGSERAGSAVAEIAGRHLKKVVLELGGSDPFLVFADADIARTAKLGMRARFGNTGQACNAAKRFIVDSSVYEEFSAALVDQVAGMKVGDPTQGENFLGPLSSAAARDGLAAQVQDAIDKGATVLAGGKQVEGPGAFYEPTILAGVTEQMRAFSEELFGPVAVLYKVHGENEAVELANNTDYGLGASIHTQDLERAERIAARLSSGMVAINEPSASSPELPFGGVKRSGIGRELGKYGMDEFINRKLVKIAGR</sequence>
<accession>A0AA94XTQ0</accession>
<name>A0AA94XTQ0_9MICC</name>
<dbReference type="InterPro" id="IPR016160">
    <property type="entry name" value="Ald_DH_CS_CYS"/>
</dbReference>
<dbReference type="Gene3D" id="3.40.605.10">
    <property type="entry name" value="Aldehyde Dehydrogenase, Chain A, domain 1"/>
    <property type="match status" value="1"/>
</dbReference>
<dbReference type="Pfam" id="PF00171">
    <property type="entry name" value="Aldedh"/>
    <property type="match status" value="1"/>
</dbReference>
<evidence type="ECO:0000256" key="1">
    <source>
        <dbReference type="ARBA" id="ARBA00009986"/>
    </source>
</evidence>
<dbReference type="PANTHER" id="PTHR43217">
    <property type="entry name" value="SUCCINATE SEMIALDEHYDE DEHYDROGENASE [NAD(P)+] SAD"/>
    <property type="match status" value="1"/>
</dbReference>
<protein>
    <submittedName>
        <fullName evidence="5">NAD-dependent succinate-semialdehyde dehydrogenase</fullName>
    </submittedName>
</protein>
<organism evidence="5 6">
    <name type="scientific">Glutamicibacter halophytocola</name>
    <dbReference type="NCBI Taxonomy" id="1933880"/>
    <lineage>
        <taxon>Bacteria</taxon>
        <taxon>Bacillati</taxon>
        <taxon>Actinomycetota</taxon>
        <taxon>Actinomycetes</taxon>
        <taxon>Micrococcales</taxon>
        <taxon>Micrococcaceae</taxon>
        <taxon>Glutamicibacter</taxon>
    </lineage>
</organism>
<evidence type="ECO:0000256" key="2">
    <source>
        <dbReference type="ARBA" id="ARBA00022857"/>
    </source>
</evidence>
<dbReference type="CDD" id="cd07100">
    <property type="entry name" value="ALDH_SSADH1_GabD1"/>
    <property type="match status" value="1"/>
</dbReference>
<dbReference type="AlphaFoldDB" id="A0AA94XTQ0"/>
<dbReference type="InterPro" id="IPR016162">
    <property type="entry name" value="Ald_DH_N"/>
</dbReference>
<dbReference type="InterPro" id="IPR016163">
    <property type="entry name" value="Ald_DH_C"/>
</dbReference>
<evidence type="ECO:0000313" key="5">
    <source>
        <dbReference type="EMBL" id="UUX58674.1"/>
    </source>
</evidence>
<dbReference type="Gene3D" id="3.40.309.10">
    <property type="entry name" value="Aldehyde Dehydrogenase, Chain A, domain 2"/>
    <property type="match status" value="1"/>
</dbReference>
<dbReference type="Proteomes" id="UP001060018">
    <property type="component" value="Chromosome"/>
</dbReference>
<dbReference type="InterPro" id="IPR015590">
    <property type="entry name" value="Aldehyde_DH_dom"/>
</dbReference>
<evidence type="ECO:0000313" key="6">
    <source>
        <dbReference type="Proteomes" id="UP001060018"/>
    </source>
</evidence>
<dbReference type="GO" id="GO:0004777">
    <property type="term" value="F:succinate-semialdehyde dehydrogenase (NAD+) activity"/>
    <property type="evidence" value="ECO:0007669"/>
    <property type="project" value="TreeGrafter"/>
</dbReference>
<dbReference type="InterPro" id="IPR016161">
    <property type="entry name" value="Ald_DH/histidinol_DH"/>
</dbReference>
<dbReference type="PANTHER" id="PTHR43217:SF2">
    <property type="entry name" value="SUCCINATE-SEMIALDEHYDE DEHYDROGENASE [NADP(+)]"/>
    <property type="match status" value="1"/>
</dbReference>
<proteinExistence type="inferred from homology"/>
<dbReference type="EMBL" id="CP102487">
    <property type="protein sequence ID" value="UUX58674.1"/>
    <property type="molecule type" value="Genomic_DNA"/>
</dbReference>
<dbReference type="RefSeq" id="WP_257745551.1">
    <property type="nucleotide sequence ID" value="NZ_CP102487.1"/>
</dbReference>
<reference evidence="5" key="1">
    <citation type="journal article" date="2022" name="Pest Manag. Sci.">
        <title>Glutamicibacter halophytocola-mediated host fitness of potato tuber moth on Solanaceae crops.</title>
        <authorList>
            <person name="Wang W."/>
            <person name="Xiao G."/>
            <person name="Du G."/>
            <person name="Chang L."/>
            <person name="Yang Y."/>
            <person name="Ye J."/>
            <person name="Chen B."/>
        </authorList>
    </citation>
    <scope>NUCLEOTIDE SEQUENCE</scope>
    <source>
        <strain evidence="5">S2</strain>
    </source>
</reference>
<keyword evidence="3" id="KW-0560">Oxidoreductase</keyword>
<dbReference type="PROSITE" id="PS00070">
    <property type="entry name" value="ALDEHYDE_DEHYDR_CYS"/>
    <property type="match status" value="1"/>
</dbReference>
<dbReference type="InterPro" id="IPR044148">
    <property type="entry name" value="ALDH_GabD1-like"/>
</dbReference>
<dbReference type="GO" id="GO:0004030">
    <property type="term" value="F:aldehyde dehydrogenase [NAD(P)+] activity"/>
    <property type="evidence" value="ECO:0007669"/>
    <property type="project" value="InterPro"/>
</dbReference>
<feature type="domain" description="Aldehyde dehydrogenase" evidence="4">
    <location>
        <begin position="4"/>
        <end position="453"/>
    </location>
</feature>
<gene>
    <name evidence="5" type="ORF">NUH22_15460</name>
</gene>
<keyword evidence="2" id="KW-0521">NADP</keyword>
<dbReference type="FunFam" id="3.40.605.10:FF:000012">
    <property type="entry name" value="NAD-dependent succinate-semialdehyde dehydrogenase"/>
    <property type="match status" value="1"/>
</dbReference>
<evidence type="ECO:0000256" key="3">
    <source>
        <dbReference type="ARBA" id="ARBA00023002"/>
    </source>
</evidence>
<comment type="similarity">
    <text evidence="1">Belongs to the aldehyde dehydrogenase family.</text>
</comment>
<dbReference type="SUPFAM" id="SSF53720">
    <property type="entry name" value="ALDH-like"/>
    <property type="match status" value="1"/>
</dbReference>
<evidence type="ECO:0000259" key="4">
    <source>
        <dbReference type="Pfam" id="PF00171"/>
    </source>
</evidence>